<evidence type="ECO:0000256" key="1">
    <source>
        <dbReference type="ARBA" id="ARBA00004141"/>
    </source>
</evidence>
<reference evidence="8 9" key="1">
    <citation type="submission" date="2015-09" db="EMBL/GenBank/DDBJ databases">
        <title>Host preference determinants of Valsa canker pathogens revealed by comparative genomics.</title>
        <authorList>
            <person name="Yin Z."/>
            <person name="Huang L."/>
        </authorList>
    </citation>
    <scope>NUCLEOTIDE SEQUENCE [LARGE SCALE GENOMIC DNA]</scope>
    <source>
        <strain evidence="8 9">SXYLt</strain>
    </source>
</reference>
<dbReference type="InterPro" id="IPR011701">
    <property type="entry name" value="MFS"/>
</dbReference>
<dbReference type="InParanoid" id="A0A423WYP7"/>
<comment type="caution">
    <text evidence="8">The sequence shown here is derived from an EMBL/GenBank/DDBJ whole genome shotgun (WGS) entry which is preliminary data.</text>
</comment>
<feature type="transmembrane region" description="Helical" evidence="6">
    <location>
        <begin position="314"/>
        <end position="334"/>
    </location>
</feature>
<feature type="region of interest" description="Disordered" evidence="5">
    <location>
        <begin position="1"/>
        <end position="42"/>
    </location>
</feature>
<feature type="transmembrane region" description="Helical" evidence="6">
    <location>
        <begin position="906"/>
        <end position="925"/>
    </location>
</feature>
<evidence type="ECO:0000313" key="9">
    <source>
        <dbReference type="Proteomes" id="UP000285146"/>
    </source>
</evidence>
<feature type="transmembrane region" description="Helical" evidence="6">
    <location>
        <begin position="581"/>
        <end position="606"/>
    </location>
</feature>
<dbReference type="AlphaFoldDB" id="A0A423WYP7"/>
<dbReference type="PRINTS" id="PR01036">
    <property type="entry name" value="TCRTETB"/>
</dbReference>
<keyword evidence="4 6" id="KW-0472">Membrane</keyword>
<feature type="transmembrane region" description="Helical" evidence="6">
    <location>
        <begin position="626"/>
        <end position="644"/>
    </location>
</feature>
<dbReference type="PROSITE" id="PS50850">
    <property type="entry name" value="MFS"/>
    <property type="match status" value="2"/>
</dbReference>
<feature type="transmembrane region" description="Helical" evidence="6">
    <location>
        <begin position="120"/>
        <end position="146"/>
    </location>
</feature>
<feature type="transmembrane region" description="Helical" evidence="6">
    <location>
        <begin position="182"/>
        <end position="204"/>
    </location>
</feature>
<feature type="transmembrane region" description="Helical" evidence="6">
    <location>
        <begin position="772"/>
        <end position="791"/>
    </location>
</feature>
<keyword evidence="9" id="KW-1185">Reference proteome</keyword>
<feature type="transmembrane region" description="Helical" evidence="6">
    <location>
        <begin position="90"/>
        <end position="108"/>
    </location>
</feature>
<dbReference type="GO" id="GO:0016020">
    <property type="term" value="C:membrane"/>
    <property type="evidence" value="ECO:0007669"/>
    <property type="project" value="UniProtKB-SubCell"/>
</dbReference>
<evidence type="ECO:0000256" key="5">
    <source>
        <dbReference type="SAM" id="MobiDB-lite"/>
    </source>
</evidence>
<feature type="transmembrane region" description="Helical" evidence="6">
    <location>
        <begin position="380"/>
        <end position="398"/>
    </location>
</feature>
<evidence type="ECO:0000256" key="2">
    <source>
        <dbReference type="ARBA" id="ARBA00022692"/>
    </source>
</evidence>
<feature type="transmembrane region" description="Helical" evidence="6">
    <location>
        <begin position="1008"/>
        <end position="1028"/>
    </location>
</feature>
<gene>
    <name evidence="8" type="ORF">VPNG_06397</name>
</gene>
<dbReference type="Gene3D" id="1.20.1250.20">
    <property type="entry name" value="MFS general substrate transporter like domains"/>
    <property type="match status" value="3"/>
</dbReference>
<proteinExistence type="predicted"/>
<feature type="transmembrane region" description="Helical" evidence="6">
    <location>
        <begin position="404"/>
        <end position="429"/>
    </location>
</feature>
<feature type="transmembrane region" description="Helical" evidence="6">
    <location>
        <begin position="680"/>
        <end position="701"/>
    </location>
</feature>
<dbReference type="GO" id="GO:0022857">
    <property type="term" value="F:transmembrane transporter activity"/>
    <property type="evidence" value="ECO:0007669"/>
    <property type="project" value="InterPro"/>
</dbReference>
<comment type="subcellular location">
    <subcellularLocation>
        <location evidence="1">Membrane</location>
        <topology evidence="1">Multi-pass membrane protein</topology>
    </subcellularLocation>
</comment>
<feature type="transmembrane region" description="Helical" evidence="6">
    <location>
        <begin position="713"/>
        <end position="732"/>
    </location>
</feature>
<dbReference type="InterPro" id="IPR020846">
    <property type="entry name" value="MFS_dom"/>
</dbReference>
<feature type="transmembrane region" description="Helical" evidence="6">
    <location>
        <begin position="931"/>
        <end position="956"/>
    </location>
</feature>
<feature type="transmembrane region" description="Helical" evidence="6">
    <location>
        <begin position="841"/>
        <end position="863"/>
    </location>
</feature>
<dbReference type="InterPro" id="IPR036259">
    <property type="entry name" value="MFS_trans_sf"/>
</dbReference>
<protein>
    <recommendedName>
        <fullName evidence="7">Major facilitator superfamily (MFS) profile domain-containing protein</fullName>
    </recommendedName>
</protein>
<accession>A0A423WYP7</accession>
<feature type="transmembrane region" description="Helical" evidence="6">
    <location>
        <begin position="803"/>
        <end position="821"/>
    </location>
</feature>
<feature type="transmembrane region" description="Helical" evidence="6">
    <location>
        <begin position="210"/>
        <end position="231"/>
    </location>
</feature>
<keyword evidence="2 6" id="KW-0812">Transmembrane</keyword>
<evidence type="ECO:0000259" key="7">
    <source>
        <dbReference type="PROSITE" id="PS50850"/>
    </source>
</evidence>
<dbReference type="SUPFAM" id="SSF103473">
    <property type="entry name" value="MFS general substrate transporter"/>
    <property type="match status" value="2"/>
</dbReference>
<feature type="transmembrane region" description="Helical" evidence="6">
    <location>
        <begin position="651"/>
        <end position="668"/>
    </location>
</feature>
<dbReference type="EMBL" id="LKEB01000033">
    <property type="protein sequence ID" value="ROW08676.1"/>
    <property type="molecule type" value="Genomic_DNA"/>
</dbReference>
<feature type="transmembrane region" description="Helical" evidence="6">
    <location>
        <begin position="50"/>
        <end position="70"/>
    </location>
</feature>
<dbReference type="PANTHER" id="PTHR42718:SF41">
    <property type="entry name" value="MFS TRANSPORTER OF UNKOWN SPECIFICITY (AFU_ORTHOLOGUE AFUA_5G09940)-RELATED"/>
    <property type="match status" value="1"/>
</dbReference>
<feature type="domain" description="Major facilitator superfamily (MFS) profile" evidence="7">
    <location>
        <begin position="52"/>
        <end position="537"/>
    </location>
</feature>
<feature type="transmembrane region" description="Helical" evidence="6">
    <location>
        <begin position="354"/>
        <end position="373"/>
    </location>
</feature>
<feature type="transmembrane region" description="Helical" evidence="6">
    <location>
        <begin position="878"/>
        <end position="899"/>
    </location>
</feature>
<feature type="transmembrane region" description="Helical" evidence="6">
    <location>
        <begin position="152"/>
        <end position="170"/>
    </location>
</feature>
<name>A0A423WYP7_9PEZI</name>
<keyword evidence="3 6" id="KW-1133">Transmembrane helix</keyword>
<evidence type="ECO:0000313" key="8">
    <source>
        <dbReference type="EMBL" id="ROW08676.1"/>
    </source>
</evidence>
<dbReference type="PANTHER" id="PTHR42718">
    <property type="entry name" value="MAJOR FACILITATOR SUPERFAMILY MULTIDRUG TRANSPORTER MFSC"/>
    <property type="match status" value="1"/>
</dbReference>
<feature type="transmembrane region" description="Helical" evidence="6">
    <location>
        <begin position="275"/>
        <end position="294"/>
    </location>
</feature>
<sequence length="1070" mass="115449">MEDTERLSRILEVDTPYQTDVDSTEDIQGGRDNPGDPSGPPTGLSKVRHAILVASMFLALFLPALDQTIVSTALPKIMYSLRAESSNSGYTWIGSAYALAQAVVMPFFGQASEVFGRKWAFLTAISIFMVGSCLCGASQNVSMLIASRTVQGMGAGGITGLVIILIGDLVSTRKRGKYQGFIGATFAVASALGPVLSGVLAQHVSWRWCFLVNLPICIVCLLVNLLFLNISRPTKSFRDSIQNLDFLGIVSVSLTTVMLLLAFEWASLGESWGSTRIVFCLLVSLFAFVSFIFAETRAIKPVIPLRFFTHPTRIGAYISAFFHAIGYMGLNYYLPIYFQAVRGESASQSGISMLPIVLMFGIVSTVAGYLITMTKRYQELIWASFVLATVGCGLLIMLNERTPTAVVVVLLLVAGIGVAPCFNSLLIPIHASFDDTFDNSAIAMSASAYSFIRTIGLSLGISISGLVCFDGLRQLDEGKTSGLSISQLIEKLDTMEGADKSRTVGVFSSAMRNVFIQVTVMMAIGMLASFLIQRHVLGEKIRSDHKIAMVTRDQRKHDQKDQVTVEAGEPATSTLKKSARVLITTLVIFASLTQYAANFVTLSGGLAISKKLGRDAGPGEANWMPAAYSLTQSTFVLISGRLGAVYGHQQILLLGGVIIAVFSLINAFTPTYDSFVAVRALTGVGGGLIMPNAVAMITIMVPPGRTRNLSMGFFAAAAPVGGWVGAIISGLFMKVERWQMMFVFIAGLSALLFGLLFLLLPREVPVDEGGRIDYPGAGLGLSSLLLFNFVWNQAPSAGWSTPYEIALLVLSAVLFCSFLAWEKYVARDPIMPVTIFKAPTFTALLFVVLLSYMSFGISLWYMIAWEQILRGLDVMELAIVWTPFVPGSVIAVFAAAWLIPRIAAQYIVALGVIFVLISNMLLATMPVHQTYWAQTFPAILVGSMCPDLVYVAAQVIASNSVSRKQQGIAGSLIGTLNLYGNSLGLGFAGTIETQLLEQREDKVHGYRAVLFFGVALAFAGLVLDFIFVRMPKDEREGWDPDDQGAEDIPVVGATMRTDGAATGVENTIAA</sequence>
<dbReference type="OrthoDB" id="10021397at2759"/>
<evidence type="ECO:0000256" key="4">
    <source>
        <dbReference type="ARBA" id="ARBA00023136"/>
    </source>
</evidence>
<dbReference type="CDD" id="cd17502">
    <property type="entry name" value="MFS_Azr1_MDR_like"/>
    <property type="match status" value="1"/>
</dbReference>
<feature type="transmembrane region" description="Helical" evidence="6">
    <location>
        <begin position="514"/>
        <end position="532"/>
    </location>
</feature>
<dbReference type="Proteomes" id="UP000285146">
    <property type="component" value="Unassembled WGS sequence"/>
</dbReference>
<feature type="transmembrane region" description="Helical" evidence="6">
    <location>
        <begin position="738"/>
        <end position="760"/>
    </location>
</feature>
<dbReference type="Pfam" id="PF07690">
    <property type="entry name" value="MFS_1"/>
    <property type="match status" value="2"/>
</dbReference>
<evidence type="ECO:0000256" key="3">
    <source>
        <dbReference type="ARBA" id="ARBA00022989"/>
    </source>
</evidence>
<feature type="transmembrane region" description="Helical" evidence="6">
    <location>
        <begin position="968"/>
        <end position="988"/>
    </location>
</feature>
<organism evidence="8 9">
    <name type="scientific">Cytospora leucostoma</name>
    <dbReference type="NCBI Taxonomy" id="1230097"/>
    <lineage>
        <taxon>Eukaryota</taxon>
        <taxon>Fungi</taxon>
        <taxon>Dikarya</taxon>
        <taxon>Ascomycota</taxon>
        <taxon>Pezizomycotina</taxon>
        <taxon>Sordariomycetes</taxon>
        <taxon>Sordariomycetidae</taxon>
        <taxon>Diaporthales</taxon>
        <taxon>Cytosporaceae</taxon>
        <taxon>Cytospora</taxon>
    </lineage>
</organism>
<evidence type="ECO:0000256" key="6">
    <source>
        <dbReference type="SAM" id="Phobius"/>
    </source>
</evidence>
<feature type="transmembrane region" description="Helical" evidence="6">
    <location>
        <begin position="243"/>
        <end position="263"/>
    </location>
</feature>
<feature type="domain" description="Major facilitator superfamily (MFS) profile" evidence="7">
    <location>
        <begin position="582"/>
        <end position="1032"/>
    </location>
</feature>
<feature type="compositionally biased region" description="Basic and acidic residues" evidence="5">
    <location>
        <begin position="1"/>
        <end position="12"/>
    </location>
</feature>
<dbReference type="Gene3D" id="1.20.1720.10">
    <property type="entry name" value="Multidrug resistance protein D"/>
    <property type="match status" value="1"/>
</dbReference>
<feature type="transmembrane region" description="Helical" evidence="6">
    <location>
        <begin position="450"/>
        <end position="472"/>
    </location>
</feature>